<gene>
    <name evidence="1" type="ORF">RO3G_01680</name>
</gene>
<dbReference type="RefSeq" id="XP_067512372.1">
    <property type="nucleotide sequence ID" value="XM_067656271.1"/>
</dbReference>
<dbReference type="InParanoid" id="I1BL96"/>
<keyword evidence="2" id="KW-1185">Reference proteome</keyword>
<dbReference type="eggNOG" id="ENOG502R17G">
    <property type="taxonomic scope" value="Eukaryota"/>
</dbReference>
<sequence length="160" mass="18539">MWRKRDSVLVDLYKNHSREDPALRSNRYSGNFYNNNCISQTLTKSAKDPSSIYAGSDFDVFGKEQSPQPFAALYSIEPFIPKQPKENKEEIVITQRFKRGQMEALLDSTAIIKKRKVKEVTIHGPQGIFYKPTAPYNTPSNIFMTHNNEHWEDSIDLEYC</sequence>
<dbReference type="GeneID" id="93608652"/>
<name>I1BL96_RHIO9</name>
<protein>
    <submittedName>
        <fullName evidence="1">Uncharacterized protein</fullName>
    </submittedName>
</protein>
<evidence type="ECO:0000313" key="2">
    <source>
        <dbReference type="Proteomes" id="UP000009138"/>
    </source>
</evidence>
<dbReference type="AlphaFoldDB" id="I1BL96"/>
<evidence type="ECO:0000313" key="1">
    <source>
        <dbReference type="EMBL" id="EIE76976.1"/>
    </source>
</evidence>
<dbReference type="VEuPathDB" id="FungiDB:RO3G_01680"/>
<dbReference type="OrthoDB" id="2219730at2759"/>
<dbReference type="Proteomes" id="UP000009138">
    <property type="component" value="Unassembled WGS sequence"/>
</dbReference>
<dbReference type="OMA" id="HYPRNGN"/>
<proteinExistence type="predicted"/>
<organism evidence="1 2">
    <name type="scientific">Rhizopus delemar (strain RA 99-880 / ATCC MYA-4621 / FGSC 9543 / NRRL 43880)</name>
    <name type="common">Mucormycosis agent</name>
    <name type="synonym">Rhizopus arrhizus var. delemar</name>
    <dbReference type="NCBI Taxonomy" id="246409"/>
    <lineage>
        <taxon>Eukaryota</taxon>
        <taxon>Fungi</taxon>
        <taxon>Fungi incertae sedis</taxon>
        <taxon>Mucoromycota</taxon>
        <taxon>Mucoromycotina</taxon>
        <taxon>Mucoromycetes</taxon>
        <taxon>Mucorales</taxon>
        <taxon>Mucorineae</taxon>
        <taxon>Rhizopodaceae</taxon>
        <taxon>Rhizopus</taxon>
    </lineage>
</organism>
<dbReference type="EMBL" id="CH476732">
    <property type="protein sequence ID" value="EIE76976.1"/>
    <property type="molecule type" value="Genomic_DNA"/>
</dbReference>
<accession>I1BL96</accession>
<reference evidence="1 2" key="1">
    <citation type="journal article" date="2009" name="PLoS Genet.">
        <title>Genomic analysis of the basal lineage fungus Rhizopus oryzae reveals a whole-genome duplication.</title>
        <authorList>
            <person name="Ma L.-J."/>
            <person name="Ibrahim A.S."/>
            <person name="Skory C."/>
            <person name="Grabherr M.G."/>
            <person name="Burger G."/>
            <person name="Butler M."/>
            <person name="Elias M."/>
            <person name="Idnurm A."/>
            <person name="Lang B.F."/>
            <person name="Sone T."/>
            <person name="Abe A."/>
            <person name="Calvo S.E."/>
            <person name="Corrochano L.M."/>
            <person name="Engels R."/>
            <person name="Fu J."/>
            <person name="Hansberg W."/>
            <person name="Kim J.-M."/>
            <person name="Kodira C.D."/>
            <person name="Koehrsen M.J."/>
            <person name="Liu B."/>
            <person name="Miranda-Saavedra D."/>
            <person name="O'Leary S."/>
            <person name="Ortiz-Castellanos L."/>
            <person name="Poulter R."/>
            <person name="Rodriguez-Romero J."/>
            <person name="Ruiz-Herrera J."/>
            <person name="Shen Y.-Q."/>
            <person name="Zeng Q."/>
            <person name="Galagan J."/>
            <person name="Birren B.W."/>
            <person name="Cuomo C.A."/>
            <person name="Wickes B.L."/>
        </authorList>
    </citation>
    <scope>NUCLEOTIDE SEQUENCE [LARGE SCALE GENOMIC DNA]</scope>
    <source>
        <strain evidence="2">RA 99-880 / ATCC MYA-4621 / FGSC 9543 / NRRL 43880</strain>
    </source>
</reference>